<dbReference type="KEGG" id="byl:A4V09_00610"/>
<proteinExistence type="predicted"/>
<dbReference type="STRING" id="1796616.A4V09_00610"/>
<dbReference type="EMBL" id="CP015405">
    <property type="protein sequence ID" value="ANU74408.1"/>
    <property type="molecule type" value="Genomic_DNA"/>
</dbReference>
<accession>A0A1C7I5W9</accession>
<sequence length="100" mass="11753">MENKIEVPLHEYEELIRDSEKLRIIEENVICTRGNCVDKNFIMQVIGRKHDCIEPPIPIVRTMAGHIKESLIDRAFHEDVAEELKKQIKEEDLKCEQKLV</sequence>
<organism evidence="1 2">
    <name type="scientific">Blautia pseudococcoides</name>
    <dbReference type="NCBI Taxonomy" id="1796616"/>
    <lineage>
        <taxon>Bacteria</taxon>
        <taxon>Bacillati</taxon>
        <taxon>Bacillota</taxon>
        <taxon>Clostridia</taxon>
        <taxon>Lachnospirales</taxon>
        <taxon>Lachnospiraceae</taxon>
        <taxon>Blautia</taxon>
    </lineage>
</organism>
<name>A0A1C7I5W9_9FIRM</name>
<evidence type="ECO:0000313" key="1">
    <source>
        <dbReference type="EMBL" id="ANU74408.1"/>
    </source>
</evidence>
<reference evidence="1" key="1">
    <citation type="submission" date="2017-04" db="EMBL/GenBank/DDBJ databases">
        <title>Complete Genome Sequences of Twelve Strains of a Stable Defined Moderately Diverse Mouse Microbiota 2 (sDMDMm2).</title>
        <authorList>
            <person name="Uchimura Y."/>
            <person name="Wyss M."/>
            <person name="Brugiroux S."/>
            <person name="Limenitakis J.P."/>
            <person name="Stecher B."/>
            <person name="McCoy K.D."/>
            <person name="Macpherson A.J."/>
        </authorList>
    </citation>
    <scope>NUCLEOTIDE SEQUENCE</scope>
    <source>
        <strain evidence="1">YL58</strain>
    </source>
</reference>
<dbReference type="RefSeq" id="WP_065540642.1">
    <property type="nucleotide sequence ID" value="NZ_CP015405.2"/>
</dbReference>
<evidence type="ECO:0000313" key="2">
    <source>
        <dbReference type="Proteomes" id="UP000092574"/>
    </source>
</evidence>
<protein>
    <submittedName>
        <fullName evidence="1">Uncharacterized protein</fullName>
    </submittedName>
</protein>
<gene>
    <name evidence="1" type="ORF">A4V09_00610</name>
</gene>
<dbReference type="AlphaFoldDB" id="A0A1C7I5W9"/>
<dbReference type="Proteomes" id="UP000092574">
    <property type="component" value="Chromosome"/>
</dbReference>
<keyword evidence="2" id="KW-1185">Reference proteome</keyword>